<dbReference type="RefSeq" id="WP_011556173.1">
    <property type="nucleotide sequence ID" value="NC_008095.1"/>
</dbReference>
<dbReference type="HOGENOM" id="CLU_1784803_0_0_7"/>
<protein>
    <submittedName>
        <fullName evidence="1">Uncharacterized protein</fullName>
    </submittedName>
</protein>
<name>Q1CZ13_MYXXD</name>
<accession>Q1CZ13</accession>
<evidence type="ECO:0000313" key="1">
    <source>
        <dbReference type="EMBL" id="ABF90289.1"/>
    </source>
</evidence>
<organism evidence="1 2">
    <name type="scientific">Myxococcus xanthus (strain DK1622)</name>
    <dbReference type="NCBI Taxonomy" id="246197"/>
    <lineage>
        <taxon>Bacteria</taxon>
        <taxon>Pseudomonadati</taxon>
        <taxon>Myxococcota</taxon>
        <taxon>Myxococcia</taxon>
        <taxon>Myxococcales</taxon>
        <taxon>Cystobacterineae</taxon>
        <taxon>Myxococcaceae</taxon>
        <taxon>Myxococcus</taxon>
    </lineage>
</organism>
<gene>
    <name evidence="1" type="ordered locus">MXAN_6229</name>
</gene>
<dbReference type="Proteomes" id="UP000002402">
    <property type="component" value="Chromosome"/>
</dbReference>
<dbReference type="EnsemblBacteria" id="ABF90289">
    <property type="protein sequence ID" value="ABF90289"/>
    <property type="gene ID" value="MXAN_6229"/>
</dbReference>
<reference evidence="1 2" key="1">
    <citation type="journal article" date="2006" name="Proc. Natl. Acad. Sci. U.S.A.">
        <title>Evolution of sensory complexity recorded in a myxobacterial genome.</title>
        <authorList>
            <person name="Goldman B.S."/>
            <person name="Nierman W.C."/>
            <person name="Kaiser D."/>
            <person name="Slater S.C."/>
            <person name="Durkin A.S."/>
            <person name="Eisen J.A."/>
            <person name="Ronning C.M."/>
            <person name="Barbazuk W.B."/>
            <person name="Blanchard M."/>
            <person name="Field C."/>
            <person name="Halling C."/>
            <person name="Hinkle G."/>
            <person name="Iartchuk O."/>
            <person name="Kim H.S."/>
            <person name="Mackenzie C."/>
            <person name="Madupu R."/>
            <person name="Miller N."/>
            <person name="Shvartsbeyn A."/>
            <person name="Sullivan S.A."/>
            <person name="Vaudin M."/>
            <person name="Wiegand R."/>
            <person name="Kaplan H.B."/>
        </authorList>
    </citation>
    <scope>NUCLEOTIDE SEQUENCE [LARGE SCALE GENOMIC DNA]</scope>
    <source>
        <strain evidence="2">DK1622</strain>
    </source>
</reference>
<keyword evidence="2" id="KW-1185">Reference proteome</keyword>
<proteinExistence type="predicted"/>
<sequence>MDVKVPPEDGFQSVHSSRGELANLGKDTLAYFGTGARPTPWELACLHVAARSRTVQVRRRDGTVSVLKRGSDEDTAAFLRRLRGLEVDATSHAFAPGSAPTFFAGMTDHPSLPAGSEGYALRFLHTSAESVSWLAAGDLVAALKA</sequence>
<dbReference type="STRING" id="246197.MXAN_6229"/>
<evidence type="ECO:0000313" key="2">
    <source>
        <dbReference type="Proteomes" id="UP000002402"/>
    </source>
</evidence>
<dbReference type="AlphaFoldDB" id="Q1CZ13"/>
<dbReference type="eggNOG" id="COG5222">
    <property type="taxonomic scope" value="Bacteria"/>
</dbReference>
<dbReference type="GeneID" id="70676617"/>
<dbReference type="EMBL" id="CP000113">
    <property type="protein sequence ID" value="ABF90289.1"/>
    <property type="molecule type" value="Genomic_DNA"/>
</dbReference>
<dbReference type="KEGG" id="mxa:MXAN_6229"/>